<evidence type="ECO:0000256" key="1">
    <source>
        <dbReference type="SAM" id="SignalP"/>
    </source>
</evidence>
<evidence type="ECO:0000259" key="2">
    <source>
        <dbReference type="Pfam" id="PF13472"/>
    </source>
</evidence>
<dbReference type="PANTHER" id="PTHR30383:SF24">
    <property type="entry name" value="THIOESTERASE 1_PROTEASE 1_LYSOPHOSPHOLIPASE L1"/>
    <property type="match status" value="1"/>
</dbReference>
<dbReference type="Pfam" id="PF13472">
    <property type="entry name" value="Lipase_GDSL_2"/>
    <property type="match status" value="1"/>
</dbReference>
<proteinExistence type="predicted"/>
<dbReference type="AlphaFoldDB" id="A0A495BMZ6"/>
<dbReference type="SUPFAM" id="SSF52266">
    <property type="entry name" value="SGNH hydrolase"/>
    <property type="match status" value="1"/>
</dbReference>
<dbReference type="GO" id="GO:0004622">
    <property type="term" value="F:phosphatidylcholine lysophospholipase activity"/>
    <property type="evidence" value="ECO:0007669"/>
    <property type="project" value="TreeGrafter"/>
</dbReference>
<comment type="caution">
    <text evidence="3">The sequence shown here is derived from an EMBL/GenBank/DDBJ whole genome shotgun (WGS) entry which is preliminary data.</text>
</comment>
<dbReference type="EMBL" id="RBID01000001">
    <property type="protein sequence ID" value="RKQ63008.1"/>
    <property type="molecule type" value="Genomic_DNA"/>
</dbReference>
<sequence>MLYRCFLLVVLLLAPHMAHAARIVVFGDSLSAAYGLRPEQGWVRLLQQQLGSTHQVINSSLSGETTAGGLARLPAVLRQQRPEVLILELGGNDGLRGLPLPAMQDNLSAMVRLAQRAGARVLLVGMALPPNYGPDYGAKFRQVYDKVARQHKVPLVPLLVAGFEQDLALFQGDGIHPVAQAQPRMVRNVLPALTPLIARK</sequence>
<gene>
    <name evidence="3" type="ORF">C8E02_0018</name>
</gene>
<dbReference type="CDD" id="cd01822">
    <property type="entry name" value="Lysophospholipase_L1_like"/>
    <property type="match status" value="1"/>
</dbReference>
<feature type="chain" id="PRO_5019837316" evidence="1">
    <location>
        <begin position="21"/>
        <end position="200"/>
    </location>
</feature>
<accession>A0A495BMZ6</accession>
<organism evidence="3 4">
    <name type="scientific">Vogesella indigofera</name>
    <name type="common">Pseudomonas indigofera</name>
    <dbReference type="NCBI Taxonomy" id="45465"/>
    <lineage>
        <taxon>Bacteria</taxon>
        <taxon>Pseudomonadati</taxon>
        <taxon>Pseudomonadota</taxon>
        <taxon>Betaproteobacteria</taxon>
        <taxon>Neisseriales</taxon>
        <taxon>Chromobacteriaceae</taxon>
        <taxon>Vogesella</taxon>
    </lineage>
</organism>
<keyword evidence="1" id="KW-0732">Signal</keyword>
<dbReference type="Gene3D" id="3.40.50.1110">
    <property type="entry name" value="SGNH hydrolase"/>
    <property type="match status" value="1"/>
</dbReference>
<dbReference type="InterPro" id="IPR036514">
    <property type="entry name" value="SGNH_hydro_sf"/>
</dbReference>
<name>A0A495BMZ6_VOGIN</name>
<reference evidence="3 4" key="1">
    <citation type="submission" date="2018-10" db="EMBL/GenBank/DDBJ databases">
        <title>Genomic Encyclopedia of Type Strains, Phase IV (KMG-IV): sequencing the most valuable type-strain genomes for metagenomic binning, comparative biology and taxonomic classification.</title>
        <authorList>
            <person name="Goeker M."/>
        </authorList>
    </citation>
    <scope>NUCLEOTIDE SEQUENCE [LARGE SCALE GENOMIC DNA]</scope>
    <source>
        <strain evidence="3 4">DSM 3303</strain>
    </source>
</reference>
<dbReference type="InterPro" id="IPR051532">
    <property type="entry name" value="Ester_Hydrolysis_Enzymes"/>
</dbReference>
<dbReference type="InterPro" id="IPR013830">
    <property type="entry name" value="SGNH_hydro"/>
</dbReference>
<protein>
    <submittedName>
        <fullName evidence="3">Acyl-CoA thioesterase-1</fullName>
    </submittedName>
</protein>
<evidence type="ECO:0000313" key="4">
    <source>
        <dbReference type="Proteomes" id="UP000279384"/>
    </source>
</evidence>
<dbReference type="PANTHER" id="PTHR30383">
    <property type="entry name" value="THIOESTERASE 1/PROTEASE 1/LYSOPHOSPHOLIPASE L1"/>
    <property type="match status" value="1"/>
</dbReference>
<dbReference type="RefSeq" id="WP_047967835.1">
    <property type="nucleotide sequence ID" value="NZ_JAYRSL010000006.1"/>
</dbReference>
<dbReference type="Proteomes" id="UP000279384">
    <property type="component" value="Unassembled WGS sequence"/>
</dbReference>
<evidence type="ECO:0000313" key="3">
    <source>
        <dbReference type="EMBL" id="RKQ63008.1"/>
    </source>
</evidence>
<feature type="domain" description="SGNH hydrolase-type esterase" evidence="2">
    <location>
        <begin position="25"/>
        <end position="180"/>
    </location>
</feature>
<feature type="signal peptide" evidence="1">
    <location>
        <begin position="1"/>
        <end position="20"/>
    </location>
</feature>